<feature type="region of interest" description="Disordered" evidence="1">
    <location>
        <begin position="83"/>
        <end position="121"/>
    </location>
</feature>
<evidence type="ECO:0000313" key="3">
    <source>
        <dbReference type="EMBL" id="MBM7494263.1"/>
    </source>
</evidence>
<keyword evidence="2" id="KW-0732">Signal</keyword>
<gene>
    <name evidence="3" type="ORF">JOD64_005485</name>
</gene>
<evidence type="ECO:0000256" key="1">
    <source>
        <dbReference type="SAM" id="MobiDB-lite"/>
    </source>
</evidence>
<accession>A0ABS2M1E2</accession>
<dbReference type="PROSITE" id="PS51257">
    <property type="entry name" value="PROKAR_LIPOPROTEIN"/>
    <property type="match status" value="1"/>
</dbReference>
<name>A0ABS2M1E2_9ACTN</name>
<feature type="signal peptide" evidence="2">
    <location>
        <begin position="1"/>
        <end position="23"/>
    </location>
</feature>
<feature type="chain" id="PRO_5046621210" evidence="2">
    <location>
        <begin position="24"/>
        <end position="160"/>
    </location>
</feature>
<evidence type="ECO:0000256" key="2">
    <source>
        <dbReference type="SAM" id="SignalP"/>
    </source>
</evidence>
<dbReference type="RefSeq" id="WP_239559685.1">
    <property type="nucleotide sequence ID" value="NZ_JAFBBP010000001.1"/>
</dbReference>
<organism evidence="3 4">
    <name type="scientific">Micromonospora luteifusca</name>
    <dbReference type="NCBI Taxonomy" id="709860"/>
    <lineage>
        <taxon>Bacteria</taxon>
        <taxon>Bacillati</taxon>
        <taxon>Actinomycetota</taxon>
        <taxon>Actinomycetes</taxon>
        <taxon>Micromonosporales</taxon>
        <taxon>Micromonosporaceae</taxon>
        <taxon>Micromonospora</taxon>
    </lineage>
</organism>
<dbReference type="EMBL" id="JAFBBP010000001">
    <property type="protein sequence ID" value="MBM7494263.1"/>
    <property type="molecule type" value="Genomic_DNA"/>
</dbReference>
<protein>
    <submittedName>
        <fullName evidence="3">Uncharacterized protein</fullName>
    </submittedName>
</protein>
<comment type="caution">
    <text evidence="3">The sequence shown here is derived from an EMBL/GenBank/DDBJ whole genome shotgun (WGS) entry which is preliminary data.</text>
</comment>
<reference evidence="3 4" key="1">
    <citation type="submission" date="2021-01" db="EMBL/GenBank/DDBJ databases">
        <title>Sequencing the genomes of 1000 actinobacteria strains.</title>
        <authorList>
            <person name="Klenk H.-P."/>
        </authorList>
    </citation>
    <scope>NUCLEOTIDE SEQUENCE [LARGE SCALE GENOMIC DNA]</scope>
    <source>
        <strain evidence="3 4">DSM 100204</strain>
    </source>
</reference>
<sequence>MKACRLVVAAFLVCLVTSGCGLGQFTTAEGTSTTYTCCDATDVDTVYQPGQNIILQWIVMPGTAPAAKSPQVELTARLTGPYADPSELKNATTGKVRPASKEATFQAPPVRPSGAADERPSSVIPIAEDALPGYYNLIFAIREGDGSVSGASIVLVASKT</sequence>
<dbReference type="Proteomes" id="UP000764837">
    <property type="component" value="Unassembled WGS sequence"/>
</dbReference>
<evidence type="ECO:0000313" key="4">
    <source>
        <dbReference type="Proteomes" id="UP000764837"/>
    </source>
</evidence>
<keyword evidence="4" id="KW-1185">Reference proteome</keyword>
<proteinExistence type="predicted"/>